<dbReference type="GO" id="GO:0004016">
    <property type="term" value="F:adenylate cyclase activity"/>
    <property type="evidence" value="ECO:0007669"/>
    <property type="project" value="UniProtKB-ARBA"/>
</dbReference>
<dbReference type="PROSITE" id="PS00018">
    <property type="entry name" value="EF_HAND_1"/>
    <property type="match status" value="1"/>
</dbReference>
<dbReference type="GO" id="GO:0035556">
    <property type="term" value="P:intracellular signal transduction"/>
    <property type="evidence" value="ECO:0007669"/>
    <property type="project" value="InterPro"/>
</dbReference>
<name>C8X0L6_DESRD</name>
<evidence type="ECO:0000259" key="3">
    <source>
        <dbReference type="PROSITE" id="PS50885"/>
    </source>
</evidence>
<dbReference type="SUPFAM" id="SSF55073">
    <property type="entry name" value="Nucleotide cyclase"/>
    <property type="match status" value="1"/>
</dbReference>
<evidence type="ECO:0000259" key="2">
    <source>
        <dbReference type="PROSITE" id="PS50125"/>
    </source>
</evidence>
<keyword evidence="1" id="KW-0812">Transmembrane</keyword>
<dbReference type="SUPFAM" id="SSF158472">
    <property type="entry name" value="HAMP domain-like"/>
    <property type="match status" value="1"/>
</dbReference>
<dbReference type="AlphaFoldDB" id="C8X0L6"/>
<dbReference type="PROSITE" id="PS50125">
    <property type="entry name" value="GUANYLATE_CYCLASE_2"/>
    <property type="match status" value="1"/>
</dbReference>
<evidence type="ECO:0000313" key="4">
    <source>
        <dbReference type="EMBL" id="ACV67963.1"/>
    </source>
</evidence>
<dbReference type="GO" id="GO:0016020">
    <property type="term" value="C:membrane"/>
    <property type="evidence" value="ECO:0007669"/>
    <property type="project" value="InterPro"/>
</dbReference>
<dbReference type="InterPro" id="IPR018247">
    <property type="entry name" value="EF_Hand_1_Ca_BS"/>
</dbReference>
<dbReference type="Proteomes" id="UP000001052">
    <property type="component" value="Chromosome"/>
</dbReference>
<dbReference type="PANTHER" id="PTHR43081">
    <property type="entry name" value="ADENYLATE CYCLASE, TERMINAL-DIFFERENTIATION SPECIFIC-RELATED"/>
    <property type="match status" value="1"/>
</dbReference>
<dbReference type="SMART" id="SM00044">
    <property type="entry name" value="CYCc"/>
    <property type="match status" value="1"/>
</dbReference>
<dbReference type="GO" id="GO:0006171">
    <property type="term" value="P:cAMP biosynthetic process"/>
    <property type="evidence" value="ECO:0007669"/>
    <property type="project" value="TreeGrafter"/>
</dbReference>
<dbReference type="EMBL" id="CP001734">
    <property type="protein sequence ID" value="ACV67963.1"/>
    <property type="molecule type" value="Genomic_DNA"/>
</dbReference>
<reference evidence="4 5" key="2">
    <citation type="journal article" date="2010" name="Stand. Genomic Sci.">
        <title>Complete genome sequence of Desulfohalobium retbaense type strain (HR(100)).</title>
        <authorList>
            <person name="Spring S."/>
            <person name="Nolan M."/>
            <person name="Lapidus A."/>
            <person name="Glavina Del Rio T."/>
            <person name="Copeland A."/>
            <person name="Tice H."/>
            <person name="Cheng J.F."/>
            <person name="Lucas S."/>
            <person name="Land M."/>
            <person name="Chen F."/>
            <person name="Bruce D."/>
            <person name="Goodwin L."/>
            <person name="Pitluck S."/>
            <person name="Ivanova N."/>
            <person name="Mavromatis K."/>
            <person name="Mikhailova N."/>
            <person name="Pati A."/>
            <person name="Chen A."/>
            <person name="Palaniappan K."/>
            <person name="Hauser L."/>
            <person name="Chang Y.J."/>
            <person name="Jeffries C.D."/>
            <person name="Munk C."/>
            <person name="Kiss H."/>
            <person name="Chain P."/>
            <person name="Han C."/>
            <person name="Brettin T."/>
            <person name="Detter J.C."/>
            <person name="Schuler E."/>
            <person name="Goker M."/>
            <person name="Rohde M."/>
            <person name="Bristow J."/>
            <person name="Eisen J.A."/>
            <person name="Markowitz V."/>
            <person name="Hugenholtz P."/>
            <person name="Kyrpides N.C."/>
            <person name="Klenk H.P."/>
        </authorList>
    </citation>
    <scope>NUCLEOTIDE SEQUENCE [LARGE SCALE GENOMIC DNA]</scope>
    <source>
        <strain evidence="4 5">DSM 5692</strain>
    </source>
</reference>
<dbReference type="Gene3D" id="6.10.340.10">
    <property type="match status" value="1"/>
</dbReference>
<dbReference type="SMART" id="SM00304">
    <property type="entry name" value="HAMP"/>
    <property type="match status" value="1"/>
</dbReference>
<dbReference type="CDD" id="cd18773">
    <property type="entry name" value="PDC1_HK_sensor"/>
    <property type="match status" value="1"/>
</dbReference>
<evidence type="ECO:0000256" key="1">
    <source>
        <dbReference type="SAM" id="Phobius"/>
    </source>
</evidence>
<dbReference type="STRING" id="485915.Dret_0671"/>
<accession>C8X0L6</accession>
<evidence type="ECO:0000313" key="5">
    <source>
        <dbReference type="Proteomes" id="UP000001052"/>
    </source>
</evidence>
<keyword evidence="5" id="KW-1185">Reference proteome</keyword>
<dbReference type="HOGENOM" id="CLU_544829_0_0_7"/>
<dbReference type="RefSeq" id="WP_015751121.1">
    <property type="nucleotide sequence ID" value="NC_013223.1"/>
</dbReference>
<dbReference type="InterPro" id="IPR001054">
    <property type="entry name" value="A/G_cyclase"/>
</dbReference>
<dbReference type="KEGG" id="drt:Dret_0671"/>
<dbReference type="InterPro" id="IPR029787">
    <property type="entry name" value="Nucleotide_cyclase"/>
</dbReference>
<dbReference type="Pfam" id="PF00672">
    <property type="entry name" value="HAMP"/>
    <property type="match status" value="1"/>
</dbReference>
<dbReference type="PANTHER" id="PTHR43081:SF1">
    <property type="entry name" value="ADENYLATE CYCLASE, TERMINAL-DIFFERENTIATION SPECIFIC"/>
    <property type="match status" value="1"/>
</dbReference>
<dbReference type="Gene3D" id="3.30.70.1230">
    <property type="entry name" value="Nucleotide cyclase"/>
    <property type="match status" value="1"/>
</dbReference>
<dbReference type="InterPro" id="IPR050697">
    <property type="entry name" value="Adenylyl/Guanylyl_Cyclase_3/4"/>
</dbReference>
<dbReference type="eggNOG" id="COG3850">
    <property type="taxonomic scope" value="Bacteria"/>
</dbReference>
<feature type="domain" description="HAMP" evidence="3">
    <location>
        <begin position="218"/>
        <end position="270"/>
    </location>
</feature>
<feature type="transmembrane region" description="Helical" evidence="1">
    <location>
        <begin position="193"/>
        <end position="217"/>
    </location>
</feature>
<feature type="domain" description="Guanylate cyclase" evidence="2">
    <location>
        <begin position="302"/>
        <end position="434"/>
    </location>
</feature>
<gene>
    <name evidence="4" type="ordered locus">Dret_0671</name>
</gene>
<proteinExistence type="predicted"/>
<dbReference type="InterPro" id="IPR003660">
    <property type="entry name" value="HAMP_dom"/>
</dbReference>
<sequence>MSMRIKVFVGIFCIAFLASGATGSYFYLQAKMALYQGIRQQLEASAASTAALIDGEALQQLRSPDDAGSPAHRTIQEVLHSVAQATPEYLYVYTMRLDDGGVEFVVDTPPSDDNGDGTISEEEMPAPIGTPYESAPQSLRRGFTQVSSDSEPYVDQWGRTMSGYAPVYNSQGDSVGLLGIDMDVSRIHRKLSLIVQGGLISLGMAVALAIVLAYYFARQTLVPVRRLQNAMTRVQEGDYAVHMDTDRKDEFGQLANHFNTMVTQLRQKAWLVNNMGKVVNKNVVQRIQDESLELGGEVLQTTVLFCDLRGFTALSEKLPPKLLVHLLNEYFSAMVEAVERHGGIVDKFIGDAVMAVFGHPTPLPQEQDAALAAAQDMLAACDSLNVTMGVHKDILLINSVGIHTGMVMAGNIGSPERMEFTVMGDAVNVAARLENLTRQLGTRLAVSGDVVATLQDGSPLVSAGECDVSGRKEPVQVAILSQVESSSLERSPIRTDSQGD</sequence>
<organism evidence="4 5">
    <name type="scientific">Desulfohalobium retbaense (strain ATCC 49708 / DSM 5692 / JCM 16813 / HR100)</name>
    <dbReference type="NCBI Taxonomy" id="485915"/>
    <lineage>
        <taxon>Bacteria</taxon>
        <taxon>Pseudomonadati</taxon>
        <taxon>Thermodesulfobacteriota</taxon>
        <taxon>Desulfovibrionia</taxon>
        <taxon>Desulfovibrionales</taxon>
        <taxon>Desulfohalobiaceae</taxon>
        <taxon>Desulfohalobium</taxon>
    </lineage>
</organism>
<dbReference type="CDD" id="cd06225">
    <property type="entry name" value="HAMP"/>
    <property type="match status" value="1"/>
</dbReference>
<dbReference type="PROSITE" id="PS50885">
    <property type="entry name" value="HAMP"/>
    <property type="match status" value="1"/>
</dbReference>
<reference evidence="5" key="1">
    <citation type="submission" date="2009-09" db="EMBL/GenBank/DDBJ databases">
        <title>The complete chromosome of Desulfohalobium retbaense DSM 5692.</title>
        <authorList>
            <consortium name="US DOE Joint Genome Institute (JGI-PGF)"/>
            <person name="Lucas S."/>
            <person name="Copeland A."/>
            <person name="Lapidus A."/>
            <person name="Glavina del Rio T."/>
            <person name="Dalin E."/>
            <person name="Tice H."/>
            <person name="Bruce D."/>
            <person name="Goodwin L."/>
            <person name="Pitluck S."/>
            <person name="Kyrpides N."/>
            <person name="Mavromatis K."/>
            <person name="Ivanova N."/>
            <person name="Mikhailova N."/>
            <person name="Munk A.C."/>
            <person name="Brettin T."/>
            <person name="Detter J.C."/>
            <person name="Han C."/>
            <person name="Tapia R."/>
            <person name="Larimer F."/>
            <person name="Land M."/>
            <person name="Hauser L."/>
            <person name="Markowitz V."/>
            <person name="Cheng J.-F."/>
            <person name="Hugenholtz P."/>
            <person name="Woyke T."/>
            <person name="Wu D."/>
            <person name="Spring S."/>
            <person name="Klenk H.-P."/>
            <person name="Eisen J.A."/>
        </authorList>
    </citation>
    <scope>NUCLEOTIDE SEQUENCE [LARGE SCALE GENOMIC DNA]</scope>
    <source>
        <strain evidence="5">DSM 5692</strain>
    </source>
</reference>
<dbReference type="eggNOG" id="COG2114">
    <property type="taxonomic scope" value="Bacteria"/>
</dbReference>
<dbReference type="OrthoDB" id="9806735at2"/>
<dbReference type="Pfam" id="PF00211">
    <property type="entry name" value="Guanylate_cyc"/>
    <property type="match status" value="1"/>
</dbReference>
<keyword evidence="1" id="KW-0472">Membrane</keyword>
<keyword evidence="1" id="KW-1133">Transmembrane helix</keyword>
<dbReference type="CDD" id="cd07302">
    <property type="entry name" value="CHD"/>
    <property type="match status" value="1"/>
</dbReference>
<protein>
    <submittedName>
        <fullName evidence="4">Adenylate/guanylate cyclase with integral membrane sensor</fullName>
    </submittedName>
</protein>